<dbReference type="Gene3D" id="6.10.340.10">
    <property type="match status" value="1"/>
</dbReference>
<keyword evidence="4" id="KW-1185">Reference proteome</keyword>
<dbReference type="AlphaFoldDB" id="A0A2S4JHD1"/>
<dbReference type="InterPro" id="IPR036890">
    <property type="entry name" value="HATPase_C_sf"/>
</dbReference>
<dbReference type="Gene3D" id="3.30.565.10">
    <property type="entry name" value="Histidine kinase-like ATPase, C-terminal domain"/>
    <property type="match status" value="1"/>
</dbReference>
<comment type="caution">
    <text evidence="3">The sequence shown here is derived from an EMBL/GenBank/DDBJ whole genome shotgun (WGS) entry which is preliminary data.</text>
</comment>
<dbReference type="SUPFAM" id="SSF55874">
    <property type="entry name" value="ATPase domain of HSP90 chaperone/DNA topoisomerase II/histidine kinase"/>
    <property type="match status" value="1"/>
</dbReference>
<dbReference type="InterPro" id="IPR010559">
    <property type="entry name" value="Sig_transdc_His_kin_internal"/>
</dbReference>
<feature type="transmembrane region" description="Helical" evidence="1">
    <location>
        <begin position="59"/>
        <end position="81"/>
    </location>
</feature>
<evidence type="ECO:0000256" key="1">
    <source>
        <dbReference type="SAM" id="Phobius"/>
    </source>
</evidence>
<evidence type="ECO:0000313" key="3">
    <source>
        <dbReference type="EMBL" id="POQ98926.1"/>
    </source>
</evidence>
<accession>A0A2S4JHD1</accession>
<protein>
    <recommendedName>
        <fullName evidence="2">Signal transduction histidine kinase internal region domain-containing protein</fullName>
    </recommendedName>
</protein>
<proteinExistence type="predicted"/>
<dbReference type="GO" id="GO:0016020">
    <property type="term" value="C:membrane"/>
    <property type="evidence" value="ECO:0007669"/>
    <property type="project" value="InterPro"/>
</dbReference>
<organism evidence="3 4">
    <name type="scientific">Alkalispirochaeta sphaeroplastigenens</name>
    <dbReference type="NCBI Taxonomy" id="1187066"/>
    <lineage>
        <taxon>Bacteria</taxon>
        <taxon>Pseudomonadati</taxon>
        <taxon>Spirochaetota</taxon>
        <taxon>Spirochaetia</taxon>
        <taxon>Spirochaetales</taxon>
        <taxon>Spirochaetaceae</taxon>
        <taxon>Alkalispirochaeta</taxon>
    </lineage>
</organism>
<dbReference type="Pfam" id="PF06580">
    <property type="entry name" value="His_kinase"/>
    <property type="match status" value="1"/>
</dbReference>
<dbReference type="PANTHER" id="PTHR34220:SF7">
    <property type="entry name" value="SENSOR HISTIDINE KINASE YPDA"/>
    <property type="match status" value="1"/>
</dbReference>
<evidence type="ECO:0000259" key="2">
    <source>
        <dbReference type="Pfam" id="PF06580"/>
    </source>
</evidence>
<name>A0A2S4JHD1_9SPIO</name>
<feature type="transmembrane region" description="Helical" evidence="1">
    <location>
        <begin position="16"/>
        <end position="35"/>
    </location>
</feature>
<feature type="transmembrane region" description="Helical" evidence="1">
    <location>
        <begin position="352"/>
        <end position="374"/>
    </location>
</feature>
<dbReference type="PANTHER" id="PTHR34220">
    <property type="entry name" value="SENSOR HISTIDINE KINASE YPDA"/>
    <property type="match status" value="1"/>
</dbReference>
<dbReference type="InterPro" id="IPR050640">
    <property type="entry name" value="Bact_2-comp_sensor_kinase"/>
</dbReference>
<keyword evidence="1" id="KW-0812">Transmembrane</keyword>
<sequence>MKNIHKDQMLTGQKKTFFAVKLILINLKCMVFTFFNQEKQVLVGFKKFFRVRSFRGRLFVVYSTLIIAVLVAVAVLFYTFYRRSAMGKIITEQKQLSTAIIDSTDSEINTLDTVSLNIFYSTLVEAFLQRYMTLSADEDFKERLRTKYALMDIISAVIGPFQTVNQVNIYSLEGHMIGAGLFNQQINVDLSDKDWYDRTSELDGSKNLTGPNPLKYIDENNYHFRDRQFFSLSRFYKGGTLEAKGFIEVLQDCNTVFRYLNRMRKYHPNASFYVLDAEGKYIYPCNKTTDPAGIHYFNLIYQQNWKSQAAHRTVDPRDQRQQIITYATSDYTGWTVILASPSSIVYQPLIKFTWIFLGLGIGVLLLTLLVSFVVSGTIIRPLADLQVAIAKTNITTLRTLNSNEGSVQKNLRTSLDELQAIGDAFQAMQQELNQAVIQLVNAKTQESHARLLAIQSQMDPHFLYNNLATIQAMADEGMNTQISDFTRKMSHMLRYITERSEHGVSLTQEIQYVETYLRLMKIRLQANLTYTMDIPDYMLSICVPKLLIQPLVENSIKHGFSGNPPWHLDICGWIEPGHDTSVTKWFVSVADDGSGFLPGVLENLNHHTKNMGLLDDSDQMAREGIGLLNTYLRLKLFYREQFIFCPETNSRGGATITIGGTMHPGGRGNELL</sequence>
<dbReference type="Proteomes" id="UP000237350">
    <property type="component" value="Unassembled WGS sequence"/>
</dbReference>
<keyword evidence="1" id="KW-1133">Transmembrane helix</keyword>
<keyword evidence="1" id="KW-0472">Membrane</keyword>
<dbReference type="GO" id="GO:0000155">
    <property type="term" value="F:phosphorelay sensor kinase activity"/>
    <property type="evidence" value="ECO:0007669"/>
    <property type="project" value="InterPro"/>
</dbReference>
<reference evidence="4" key="1">
    <citation type="submission" date="2015-12" db="EMBL/GenBank/DDBJ databases">
        <authorList>
            <person name="Lodha T.D."/>
            <person name="Chintalapati S."/>
            <person name="Chintalapati V.R."/>
            <person name="Sravanthi T."/>
        </authorList>
    </citation>
    <scope>NUCLEOTIDE SEQUENCE [LARGE SCALE GENOMIC DNA]</scope>
    <source>
        <strain evidence="4">JC133</strain>
    </source>
</reference>
<dbReference type="RefSeq" id="WP_103680780.1">
    <property type="nucleotide sequence ID" value="NZ_LPWH01000112.1"/>
</dbReference>
<feature type="domain" description="Signal transduction histidine kinase internal region" evidence="2">
    <location>
        <begin position="449"/>
        <end position="527"/>
    </location>
</feature>
<evidence type="ECO:0000313" key="4">
    <source>
        <dbReference type="Proteomes" id="UP000237350"/>
    </source>
</evidence>
<gene>
    <name evidence="3" type="ORF">AU468_11040</name>
</gene>
<dbReference type="EMBL" id="LPWH01000112">
    <property type="protein sequence ID" value="POQ98926.1"/>
    <property type="molecule type" value="Genomic_DNA"/>
</dbReference>
<dbReference type="OrthoDB" id="370211at2"/>